<keyword evidence="2" id="KW-0378">Hydrolase</keyword>
<keyword evidence="1" id="KW-1133">Transmembrane helix</keyword>
<evidence type="ECO:0000313" key="3">
    <source>
        <dbReference type="Proteomes" id="UP000018890"/>
    </source>
</evidence>
<keyword evidence="2" id="KW-0645">Protease</keyword>
<gene>
    <name evidence="2" type="ORF">JCM9140_3981</name>
</gene>
<keyword evidence="3" id="KW-1185">Reference proteome</keyword>
<dbReference type="EMBL" id="BAUT01000067">
    <property type="protein sequence ID" value="GAE27820.1"/>
    <property type="molecule type" value="Genomic_DNA"/>
</dbReference>
<dbReference type="AlphaFoldDB" id="W4Q780"/>
<dbReference type="Proteomes" id="UP000018890">
    <property type="component" value="Unassembled WGS sequence"/>
</dbReference>
<keyword evidence="1" id="KW-0812">Transmembrane</keyword>
<reference evidence="2" key="1">
    <citation type="journal article" date="2014" name="Genome Announc.">
        <title>Draft Genome Sequences of Three Alkaliphilic Bacillus Strains, Bacillus wakoensis JCM 9140T, Bacillus akibai JCM 9157T, and Bacillus hemicellulosilyticus JCM 9152T.</title>
        <authorList>
            <person name="Yuki M."/>
            <person name="Oshima K."/>
            <person name="Suda W."/>
            <person name="Oshida Y."/>
            <person name="Kitamura K."/>
            <person name="Iida T."/>
            <person name="Hattori M."/>
            <person name="Ohkuma M."/>
        </authorList>
    </citation>
    <scope>NUCLEOTIDE SEQUENCE [LARGE SCALE GENOMIC DNA]</scope>
    <source>
        <strain evidence="2">JCM 9140</strain>
    </source>
</reference>
<feature type="transmembrane region" description="Helical" evidence="1">
    <location>
        <begin position="5"/>
        <end position="27"/>
    </location>
</feature>
<feature type="transmembrane region" description="Helical" evidence="1">
    <location>
        <begin position="47"/>
        <end position="68"/>
    </location>
</feature>
<dbReference type="GO" id="GO:0008233">
    <property type="term" value="F:peptidase activity"/>
    <property type="evidence" value="ECO:0007669"/>
    <property type="project" value="UniProtKB-KW"/>
</dbReference>
<sequence>MGKRLLFFILTNILVMTTIIIVWSIITTFTDIGGSFQTGGPGLGIDFVSLGVFSLVVGFTGSFISLAMSRWMAKK</sequence>
<protein>
    <submittedName>
        <fullName evidence="2">Protease HtpX homolog</fullName>
    </submittedName>
</protein>
<keyword evidence="1" id="KW-0472">Membrane</keyword>
<dbReference type="GO" id="GO:0006508">
    <property type="term" value="P:proteolysis"/>
    <property type="evidence" value="ECO:0007669"/>
    <property type="project" value="UniProtKB-KW"/>
</dbReference>
<evidence type="ECO:0000313" key="2">
    <source>
        <dbReference type="EMBL" id="GAE27820.1"/>
    </source>
</evidence>
<comment type="caution">
    <text evidence="2">The sequence shown here is derived from an EMBL/GenBank/DDBJ whole genome shotgun (WGS) entry which is preliminary data.</text>
</comment>
<evidence type="ECO:0000256" key="1">
    <source>
        <dbReference type="SAM" id="Phobius"/>
    </source>
</evidence>
<organism evidence="2 3">
    <name type="scientific">Halalkalibacter wakoensis JCM 9140</name>
    <dbReference type="NCBI Taxonomy" id="1236970"/>
    <lineage>
        <taxon>Bacteria</taxon>
        <taxon>Bacillati</taxon>
        <taxon>Bacillota</taxon>
        <taxon>Bacilli</taxon>
        <taxon>Bacillales</taxon>
        <taxon>Bacillaceae</taxon>
        <taxon>Halalkalibacter</taxon>
    </lineage>
</organism>
<name>W4Q780_9BACI</name>
<proteinExistence type="predicted"/>
<dbReference type="STRING" id="1236970.JCM9140_3981"/>
<accession>W4Q780</accession>